<comment type="caution">
    <text evidence="2">The sequence shown here is derived from an EMBL/GenBank/DDBJ whole genome shotgun (WGS) entry which is preliminary data.</text>
</comment>
<feature type="region of interest" description="Disordered" evidence="1">
    <location>
        <begin position="1"/>
        <end position="144"/>
    </location>
</feature>
<protein>
    <submittedName>
        <fullName evidence="2">Uncharacterized protein</fullName>
    </submittedName>
</protein>
<proteinExistence type="predicted"/>
<keyword evidence="3" id="KW-1185">Reference proteome</keyword>
<feature type="compositionally biased region" description="Polar residues" evidence="1">
    <location>
        <begin position="105"/>
        <end position="131"/>
    </location>
</feature>
<evidence type="ECO:0000256" key="1">
    <source>
        <dbReference type="SAM" id="MobiDB-lite"/>
    </source>
</evidence>
<reference evidence="2 3" key="1">
    <citation type="journal article" date="2020" name="Mol. Plant">
        <title>The Chromosome-Based Rubber Tree Genome Provides New Insights into Spurge Genome Evolution and Rubber Biosynthesis.</title>
        <authorList>
            <person name="Liu J."/>
            <person name="Shi C."/>
            <person name="Shi C.C."/>
            <person name="Li W."/>
            <person name="Zhang Q.J."/>
            <person name="Zhang Y."/>
            <person name="Li K."/>
            <person name="Lu H.F."/>
            <person name="Shi C."/>
            <person name="Zhu S.T."/>
            <person name="Xiao Z.Y."/>
            <person name="Nan H."/>
            <person name="Yue Y."/>
            <person name="Zhu X.G."/>
            <person name="Wu Y."/>
            <person name="Hong X.N."/>
            <person name="Fan G.Y."/>
            <person name="Tong Y."/>
            <person name="Zhang D."/>
            <person name="Mao C.L."/>
            <person name="Liu Y.L."/>
            <person name="Hao S.J."/>
            <person name="Liu W.Q."/>
            <person name="Lv M.Q."/>
            <person name="Zhang H.B."/>
            <person name="Liu Y."/>
            <person name="Hu-Tang G.R."/>
            <person name="Wang J.P."/>
            <person name="Wang J.H."/>
            <person name="Sun Y.H."/>
            <person name="Ni S.B."/>
            <person name="Chen W.B."/>
            <person name="Zhang X.C."/>
            <person name="Jiao Y.N."/>
            <person name="Eichler E.E."/>
            <person name="Li G.H."/>
            <person name="Liu X."/>
            <person name="Gao L.Z."/>
        </authorList>
    </citation>
    <scope>NUCLEOTIDE SEQUENCE [LARGE SCALE GENOMIC DNA]</scope>
    <source>
        <strain evidence="3">cv. GT1</strain>
        <tissue evidence="2">Leaf</tissue>
    </source>
</reference>
<evidence type="ECO:0000313" key="2">
    <source>
        <dbReference type="EMBL" id="KAF2287971.1"/>
    </source>
</evidence>
<feature type="compositionally biased region" description="Basic and acidic residues" evidence="1">
    <location>
        <begin position="63"/>
        <end position="74"/>
    </location>
</feature>
<feature type="compositionally biased region" description="Polar residues" evidence="1">
    <location>
        <begin position="75"/>
        <end position="87"/>
    </location>
</feature>
<dbReference type="AlphaFoldDB" id="A0A6A6KGG4"/>
<accession>A0A6A6KGG4</accession>
<name>A0A6A6KGG4_HEVBR</name>
<sequence>MNPHMLPGGAFGVEEMPKPRGTGTYFPNTNHYRDRKLTARGRNQAPVRSPHSNGRVVTSLEKSLPERNCRDHELSQSTNSYPPSSMHMSERMVEFGSIGHPPHGVSSTEVGRQPNSGSAPAHNFSVSQATPGMQGPKPVLAINQDRMAMQSYQLKDEGDFPPLSDSSGKGLSIRWLNYDFSSSFDVTVIPCRGEE</sequence>
<dbReference type="Proteomes" id="UP000467840">
    <property type="component" value="Chromosome 8"/>
</dbReference>
<organism evidence="2 3">
    <name type="scientific">Hevea brasiliensis</name>
    <name type="common">Para rubber tree</name>
    <name type="synonym">Siphonia brasiliensis</name>
    <dbReference type="NCBI Taxonomy" id="3981"/>
    <lineage>
        <taxon>Eukaryota</taxon>
        <taxon>Viridiplantae</taxon>
        <taxon>Streptophyta</taxon>
        <taxon>Embryophyta</taxon>
        <taxon>Tracheophyta</taxon>
        <taxon>Spermatophyta</taxon>
        <taxon>Magnoliopsida</taxon>
        <taxon>eudicotyledons</taxon>
        <taxon>Gunneridae</taxon>
        <taxon>Pentapetalae</taxon>
        <taxon>rosids</taxon>
        <taxon>fabids</taxon>
        <taxon>Malpighiales</taxon>
        <taxon>Euphorbiaceae</taxon>
        <taxon>Crotonoideae</taxon>
        <taxon>Micrandreae</taxon>
        <taxon>Hevea</taxon>
    </lineage>
</organism>
<evidence type="ECO:0000313" key="3">
    <source>
        <dbReference type="Proteomes" id="UP000467840"/>
    </source>
</evidence>
<gene>
    <name evidence="2" type="ORF">GH714_003645</name>
</gene>
<dbReference type="EMBL" id="JAAGAX010000016">
    <property type="protein sequence ID" value="KAF2287971.1"/>
    <property type="molecule type" value="Genomic_DNA"/>
</dbReference>